<dbReference type="EMBL" id="MSFO01000004">
    <property type="protein sequence ID" value="PLB49330.1"/>
    <property type="molecule type" value="Genomic_DNA"/>
</dbReference>
<sequence>MNLLPGASRTSRTTVNTSGPASTDPVALSESAHSSDKKTEACLIKPHALLTTNSRARHAL</sequence>
<proteinExistence type="predicted"/>
<dbReference type="GeneID" id="36556952"/>
<dbReference type="AlphaFoldDB" id="A0A2I2G8X4"/>
<evidence type="ECO:0000256" key="1">
    <source>
        <dbReference type="SAM" id="MobiDB-lite"/>
    </source>
</evidence>
<dbReference type="RefSeq" id="XP_024704632.1">
    <property type="nucleotide sequence ID" value="XM_024849253.1"/>
</dbReference>
<keyword evidence="3" id="KW-1185">Reference proteome</keyword>
<organism evidence="2 3">
    <name type="scientific">Aspergillus steynii IBT 23096</name>
    <dbReference type="NCBI Taxonomy" id="1392250"/>
    <lineage>
        <taxon>Eukaryota</taxon>
        <taxon>Fungi</taxon>
        <taxon>Dikarya</taxon>
        <taxon>Ascomycota</taxon>
        <taxon>Pezizomycotina</taxon>
        <taxon>Eurotiomycetes</taxon>
        <taxon>Eurotiomycetidae</taxon>
        <taxon>Eurotiales</taxon>
        <taxon>Aspergillaceae</taxon>
        <taxon>Aspergillus</taxon>
        <taxon>Aspergillus subgen. Circumdati</taxon>
    </lineage>
</organism>
<feature type="compositionally biased region" description="Polar residues" evidence="1">
    <location>
        <begin position="8"/>
        <end position="21"/>
    </location>
</feature>
<feature type="region of interest" description="Disordered" evidence="1">
    <location>
        <begin position="1"/>
        <end position="40"/>
    </location>
</feature>
<accession>A0A2I2G8X4</accession>
<dbReference type="Proteomes" id="UP000234275">
    <property type="component" value="Unassembled WGS sequence"/>
</dbReference>
<protein>
    <submittedName>
        <fullName evidence="2">Uncharacterized protein</fullName>
    </submittedName>
</protein>
<evidence type="ECO:0000313" key="2">
    <source>
        <dbReference type="EMBL" id="PLB49330.1"/>
    </source>
</evidence>
<reference evidence="2 3" key="1">
    <citation type="submission" date="2016-12" db="EMBL/GenBank/DDBJ databases">
        <title>The genomes of Aspergillus section Nigri reveals drivers in fungal speciation.</title>
        <authorList>
            <consortium name="DOE Joint Genome Institute"/>
            <person name="Vesth T.C."/>
            <person name="Nybo J."/>
            <person name="Theobald S."/>
            <person name="Brandl J."/>
            <person name="Frisvad J.C."/>
            <person name="Nielsen K.F."/>
            <person name="Lyhne E.K."/>
            <person name="Kogle M.E."/>
            <person name="Kuo A."/>
            <person name="Riley R."/>
            <person name="Clum A."/>
            <person name="Nolan M."/>
            <person name="Lipzen A."/>
            <person name="Salamov A."/>
            <person name="Henrissat B."/>
            <person name="Wiebenga A."/>
            <person name="De Vries R.P."/>
            <person name="Grigoriev I.V."/>
            <person name="Mortensen U.H."/>
            <person name="Andersen M.R."/>
            <person name="Baker S.E."/>
        </authorList>
    </citation>
    <scope>NUCLEOTIDE SEQUENCE [LARGE SCALE GENOMIC DNA]</scope>
    <source>
        <strain evidence="2 3">IBT 23096</strain>
    </source>
</reference>
<comment type="caution">
    <text evidence="2">The sequence shown here is derived from an EMBL/GenBank/DDBJ whole genome shotgun (WGS) entry which is preliminary data.</text>
</comment>
<gene>
    <name evidence="2" type="ORF">P170DRAFT_436922</name>
</gene>
<dbReference type="VEuPathDB" id="FungiDB:P170DRAFT_436922"/>
<evidence type="ECO:0000313" key="3">
    <source>
        <dbReference type="Proteomes" id="UP000234275"/>
    </source>
</evidence>
<name>A0A2I2G8X4_9EURO</name>